<evidence type="ECO:0000313" key="3">
    <source>
        <dbReference type="Proteomes" id="UP000799777"/>
    </source>
</evidence>
<protein>
    <submittedName>
        <fullName evidence="2">Uncharacterized protein</fullName>
    </submittedName>
</protein>
<feature type="compositionally biased region" description="Basic residues" evidence="1">
    <location>
        <begin position="206"/>
        <end position="230"/>
    </location>
</feature>
<name>A0A9P4GXT8_9PLEO</name>
<gene>
    <name evidence="2" type="ORF">EK21DRAFT_118535</name>
</gene>
<evidence type="ECO:0000256" key="1">
    <source>
        <dbReference type="SAM" id="MobiDB-lite"/>
    </source>
</evidence>
<dbReference type="Proteomes" id="UP000799777">
    <property type="component" value="Unassembled WGS sequence"/>
</dbReference>
<feature type="region of interest" description="Disordered" evidence="1">
    <location>
        <begin position="184"/>
        <end position="247"/>
    </location>
</feature>
<dbReference type="EMBL" id="ML978331">
    <property type="protein sequence ID" value="KAF2023664.1"/>
    <property type="molecule type" value="Genomic_DNA"/>
</dbReference>
<reference evidence="2" key="1">
    <citation type="journal article" date="2020" name="Stud. Mycol.">
        <title>101 Dothideomycetes genomes: a test case for predicting lifestyles and emergence of pathogens.</title>
        <authorList>
            <person name="Haridas S."/>
            <person name="Albert R."/>
            <person name="Binder M."/>
            <person name="Bloem J."/>
            <person name="Labutti K."/>
            <person name="Salamov A."/>
            <person name="Andreopoulos B."/>
            <person name="Baker S."/>
            <person name="Barry K."/>
            <person name="Bills G."/>
            <person name="Bluhm B."/>
            <person name="Cannon C."/>
            <person name="Castanera R."/>
            <person name="Culley D."/>
            <person name="Daum C."/>
            <person name="Ezra D."/>
            <person name="Gonzalez J."/>
            <person name="Henrissat B."/>
            <person name="Kuo A."/>
            <person name="Liang C."/>
            <person name="Lipzen A."/>
            <person name="Lutzoni F."/>
            <person name="Magnuson J."/>
            <person name="Mondo S."/>
            <person name="Nolan M."/>
            <person name="Ohm R."/>
            <person name="Pangilinan J."/>
            <person name="Park H.-J."/>
            <person name="Ramirez L."/>
            <person name="Alfaro M."/>
            <person name="Sun H."/>
            <person name="Tritt A."/>
            <person name="Yoshinaga Y."/>
            <person name="Zwiers L.-H."/>
            <person name="Turgeon B."/>
            <person name="Goodwin S."/>
            <person name="Spatafora J."/>
            <person name="Crous P."/>
            <person name="Grigoriev I."/>
        </authorList>
    </citation>
    <scope>NUCLEOTIDE SEQUENCE</scope>
    <source>
        <strain evidence="2">CBS 110217</strain>
    </source>
</reference>
<dbReference type="AlphaFoldDB" id="A0A9P4GXT8"/>
<evidence type="ECO:0000313" key="2">
    <source>
        <dbReference type="EMBL" id="KAF2023664.1"/>
    </source>
</evidence>
<dbReference type="OrthoDB" id="10463642at2759"/>
<comment type="caution">
    <text evidence="2">The sequence shown here is derived from an EMBL/GenBank/DDBJ whole genome shotgun (WGS) entry which is preliminary data.</text>
</comment>
<proteinExistence type="predicted"/>
<keyword evidence="3" id="KW-1185">Reference proteome</keyword>
<accession>A0A9P4GXT8</accession>
<sequence length="290" mass="30512">MAGATVPDAASAGLAAELEKEEWDDANNEHDGIVAAHGNFTYLTLPSLHTHSKSATSGTAHNTTAPPYPPRQANAHTMAPQDHQTLTKAKLFTPPDYANTTAQAQSQNPFSSLTSEEIGGFQTARDTIAQNELEAAAVRQSQRTLQHTPGFAASYRPLGPGENLFDITNSRRLHNVVGGWVASDGSPTPEAEVLNTAPEPAGGRVGRVKGGKGPTRRGKRGGKDGRKRTAKATAAMGGKGTGNDTGAFEDTEEFMEEKEKDLDSDLDLDPEANVFTPGCMRFGGGGSGPF</sequence>
<organism evidence="2 3">
    <name type="scientific">Setomelanomma holmii</name>
    <dbReference type="NCBI Taxonomy" id="210430"/>
    <lineage>
        <taxon>Eukaryota</taxon>
        <taxon>Fungi</taxon>
        <taxon>Dikarya</taxon>
        <taxon>Ascomycota</taxon>
        <taxon>Pezizomycotina</taxon>
        <taxon>Dothideomycetes</taxon>
        <taxon>Pleosporomycetidae</taxon>
        <taxon>Pleosporales</taxon>
        <taxon>Pleosporineae</taxon>
        <taxon>Phaeosphaeriaceae</taxon>
        <taxon>Setomelanomma</taxon>
    </lineage>
</organism>